<sequence>MKDFKSRLLCPVHDALTVTILGSEFFIRRLSAYELAEFEDKAAKLRSEDNTRGLAMAGASLVLNALVSEDGQPIADLPAPDELMKAHSYASLIEALTVVQRHSYGTLEEAKKN</sequence>
<dbReference type="Proteomes" id="UP000324255">
    <property type="component" value="Unassembled WGS sequence"/>
</dbReference>
<accession>A0AB34CNR5</accession>
<name>A0AB34CNR5_9GAMM</name>
<protein>
    <submittedName>
        <fullName evidence="1">Phage tail protein</fullName>
    </submittedName>
</protein>
<dbReference type="AlphaFoldDB" id="A0AB34CNR5"/>
<evidence type="ECO:0000313" key="2">
    <source>
        <dbReference type="Proteomes" id="UP000324255"/>
    </source>
</evidence>
<comment type="caution">
    <text evidence="1">The sequence shown here is derived from an EMBL/GenBank/DDBJ whole genome shotgun (WGS) entry which is preliminary data.</text>
</comment>
<proteinExistence type="predicted"/>
<dbReference type="RefSeq" id="WP_150019214.1">
    <property type="nucleotide sequence ID" value="NZ_VWVM01000001.1"/>
</dbReference>
<reference evidence="1 2" key="1">
    <citation type="submission" date="2019-09" db="EMBL/GenBank/DDBJ databases">
        <title>Genomic diversity of phyloplane-associated Pantoea species in Pakistan cotton crop.</title>
        <authorList>
            <person name="Tufail M.R."/>
            <person name="Cook D.R."/>
        </authorList>
    </citation>
    <scope>NUCLEOTIDE SEQUENCE [LARGE SCALE GENOMIC DNA]</scope>
    <source>
        <strain evidence="1 2">B_8</strain>
    </source>
</reference>
<organism evidence="1 2">
    <name type="scientific">Candidatus Pantoea gossypiicola</name>
    <dbReference type="NCBI Taxonomy" id="2608008"/>
    <lineage>
        <taxon>Bacteria</taxon>
        <taxon>Pseudomonadati</taxon>
        <taxon>Pseudomonadota</taxon>
        <taxon>Gammaproteobacteria</taxon>
        <taxon>Enterobacterales</taxon>
        <taxon>Erwiniaceae</taxon>
        <taxon>Pantoea</taxon>
    </lineage>
</organism>
<evidence type="ECO:0000313" key="1">
    <source>
        <dbReference type="EMBL" id="KAA6128973.1"/>
    </source>
</evidence>
<dbReference type="EMBL" id="VWVM01000001">
    <property type="protein sequence ID" value="KAA6128973.1"/>
    <property type="molecule type" value="Genomic_DNA"/>
</dbReference>
<keyword evidence="2" id="KW-1185">Reference proteome</keyword>
<gene>
    <name evidence="1" type="ORF">F3I20_01330</name>
</gene>
<dbReference type="Pfam" id="PF16462">
    <property type="entry name" value="Phage_TAC_14"/>
    <property type="match status" value="1"/>
</dbReference>
<dbReference type="InterPro" id="IPR024410">
    <property type="entry name" value="Phage_TAC_12"/>
</dbReference>